<proteinExistence type="predicted"/>
<evidence type="ECO:0000256" key="1">
    <source>
        <dbReference type="SAM" id="MobiDB-lite"/>
    </source>
</evidence>
<comment type="caution">
    <text evidence="2">The sequence shown here is derived from an EMBL/GenBank/DDBJ whole genome shotgun (WGS) entry which is preliminary data.</text>
</comment>
<name>A0ABQ7QJ35_PLUXY</name>
<organism evidence="2 3">
    <name type="scientific">Plutella xylostella</name>
    <name type="common">Diamondback moth</name>
    <name type="synonym">Plutella maculipennis</name>
    <dbReference type="NCBI Taxonomy" id="51655"/>
    <lineage>
        <taxon>Eukaryota</taxon>
        <taxon>Metazoa</taxon>
        <taxon>Ecdysozoa</taxon>
        <taxon>Arthropoda</taxon>
        <taxon>Hexapoda</taxon>
        <taxon>Insecta</taxon>
        <taxon>Pterygota</taxon>
        <taxon>Neoptera</taxon>
        <taxon>Endopterygota</taxon>
        <taxon>Lepidoptera</taxon>
        <taxon>Glossata</taxon>
        <taxon>Ditrysia</taxon>
        <taxon>Yponomeutoidea</taxon>
        <taxon>Plutellidae</taxon>
        <taxon>Plutella</taxon>
    </lineage>
</organism>
<gene>
    <name evidence="2" type="ORF">JYU34_009286</name>
</gene>
<keyword evidence="3" id="KW-1185">Reference proteome</keyword>
<reference evidence="2 3" key="1">
    <citation type="submission" date="2021-06" db="EMBL/GenBank/DDBJ databases">
        <title>A haploid diamondback moth (Plutella xylostella L.) genome assembly resolves 31 chromosomes and identifies a diamide resistance mutation.</title>
        <authorList>
            <person name="Ward C.M."/>
            <person name="Perry K.D."/>
            <person name="Baker G."/>
            <person name="Powis K."/>
            <person name="Heckel D.G."/>
            <person name="Baxter S.W."/>
        </authorList>
    </citation>
    <scope>NUCLEOTIDE SEQUENCE [LARGE SCALE GENOMIC DNA]</scope>
    <source>
        <strain evidence="2 3">LV</strain>
        <tissue evidence="2">Single pupa</tissue>
    </source>
</reference>
<dbReference type="EMBL" id="JAHIBW010000013">
    <property type="protein sequence ID" value="KAG7305246.1"/>
    <property type="molecule type" value="Genomic_DNA"/>
</dbReference>
<evidence type="ECO:0000313" key="3">
    <source>
        <dbReference type="Proteomes" id="UP000823941"/>
    </source>
</evidence>
<accession>A0ABQ7QJ35</accession>
<protein>
    <submittedName>
        <fullName evidence="2">Uncharacterized protein</fullName>
    </submittedName>
</protein>
<evidence type="ECO:0000313" key="2">
    <source>
        <dbReference type="EMBL" id="KAG7305246.1"/>
    </source>
</evidence>
<sequence>MRSSSKAALGARARAGRAGARGGASALIARHAHRSRAVLTLTHGFTLQSVDNSGAAAAAARGGVAPRVRDRAPRSERQLVLARATACPMLKLLKMLLAKGI</sequence>
<feature type="region of interest" description="Disordered" evidence="1">
    <location>
        <begin position="1"/>
        <end position="24"/>
    </location>
</feature>
<dbReference type="Proteomes" id="UP000823941">
    <property type="component" value="Chromosome 13"/>
</dbReference>